<dbReference type="AlphaFoldDB" id="A0A835PBN1"/>
<accession>A0A835PBN1</accession>
<evidence type="ECO:0000313" key="2">
    <source>
        <dbReference type="EMBL" id="KAG0450079.1"/>
    </source>
</evidence>
<feature type="compositionally biased region" description="Basic and acidic residues" evidence="1">
    <location>
        <begin position="7"/>
        <end position="26"/>
    </location>
</feature>
<dbReference type="EMBL" id="JADCNM010000140">
    <property type="protein sequence ID" value="KAG0450079.1"/>
    <property type="molecule type" value="Genomic_DNA"/>
</dbReference>
<organism evidence="2 3">
    <name type="scientific">Vanilla planifolia</name>
    <name type="common">Vanilla</name>
    <dbReference type="NCBI Taxonomy" id="51239"/>
    <lineage>
        <taxon>Eukaryota</taxon>
        <taxon>Viridiplantae</taxon>
        <taxon>Streptophyta</taxon>
        <taxon>Embryophyta</taxon>
        <taxon>Tracheophyta</taxon>
        <taxon>Spermatophyta</taxon>
        <taxon>Magnoliopsida</taxon>
        <taxon>Liliopsida</taxon>
        <taxon>Asparagales</taxon>
        <taxon>Orchidaceae</taxon>
        <taxon>Vanilloideae</taxon>
        <taxon>Vanilleae</taxon>
        <taxon>Vanilla</taxon>
    </lineage>
</organism>
<evidence type="ECO:0000256" key="1">
    <source>
        <dbReference type="SAM" id="MobiDB-lite"/>
    </source>
</evidence>
<evidence type="ECO:0000313" key="3">
    <source>
        <dbReference type="Proteomes" id="UP000639772"/>
    </source>
</evidence>
<sequence>MPTAEWYEEHQSKVKEEASSNDDVKDVTPCSGWRSPIEMKGTNLIEIPSSGCASFTVCILHDVQPSLVFTKLYLKIGYHKVPPMDNLSSIVTRS</sequence>
<reference evidence="2 3" key="1">
    <citation type="journal article" date="2020" name="Nat. Food">
        <title>A phased Vanilla planifolia genome enables genetic improvement of flavour and production.</title>
        <authorList>
            <person name="Hasing T."/>
            <person name="Tang H."/>
            <person name="Brym M."/>
            <person name="Khazi F."/>
            <person name="Huang T."/>
            <person name="Chambers A.H."/>
        </authorList>
    </citation>
    <scope>NUCLEOTIDE SEQUENCE [LARGE SCALE GENOMIC DNA]</scope>
    <source>
        <tissue evidence="2">Leaf</tissue>
    </source>
</reference>
<comment type="caution">
    <text evidence="2">The sequence shown here is derived from an EMBL/GenBank/DDBJ whole genome shotgun (WGS) entry which is preliminary data.</text>
</comment>
<proteinExistence type="predicted"/>
<gene>
    <name evidence="2" type="ORF">HPP92_026947</name>
</gene>
<dbReference type="Proteomes" id="UP000639772">
    <property type="component" value="Unassembled WGS sequence"/>
</dbReference>
<name>A0A835PBN1_VANPL</name>
<protein>
    <submittedName>
        <fullName evidence="2">Uncharacterized protein</fullName>
    </submittedName>
</protein>
<feature type="region of interest" description="Disordered" evidence="1">
    <location>
        <begin position="1"/>
        <end position="27"/>
    </location>
</feature>